<gene>
    <name evidence="4" type="ORF">EIP91_001397</name>
</gene>
<reference evidence="4 5" key="1">
    <citation type="submission" date="2018-11" db="EMBL/GenBank/DDBJ databases">
        <title>Genome assembly of Steccherinum ochraceum LE-BIN_3174, the white-rot fungus of the Steccherinaceae family (The Residual Polyporoid clade, Polyporales, Basidiomycota).</title>
        <authorList>
            <person name="Fedorova T.V."/>
            <person name="Glazunova O.A."/>
            <person name="Landesman E.O."/>
            <person name="Moiseenko K.V."/>
            <person name="Psurtseva N.V."/>
            <person name="Savinova O.S."/>
            <person name="Shakhova N.V."/>
            <person name="Tyazhelova T.V."/>
            <person name="Vasina D.V."/>
        </authorList>
    </citation>
    <scope>NUCLEOTIDE SEQUENCE [LARGE SCALE GENOMIC DNA]</scope>
    <source>
        <strain evidence="4 5">LE-BIN_3174</strain>
    </source>
</reference>
<evidence type="ECO:0000259" key="2">
    <source>
        <dbReference type="Pfam" id="PF01425"/>
    </source>
</evidence>
<evidence type="ECO:0000256" key="1">
    <source>
        <dbReference type="SAM" id="SignalP"/>
    </source>
</evidence>
<dbReference type="PANTHER" id="PTHR46310">
    <property type="entry name" value="AMIDASE 1"/>
    <property type="match status" value="1"/>
</dbReference>
<dbReference type="PANTHER" id="PTHR46310:SF7">
    <property type="entry name" value="AMIDASE 1"/>
    <property type="match status" value="1"/>
</dbReference>
<dbReference type="InterPro" id="IPR058329">
    <property type="entry name" value="Arp1_N"/>
</dbReference>
<dbReference type="Pfam" id="PF26053">
    <property type="entry name" value="DUF8016"/>
    <property type="match status" value="1"/>
</dbReference>
<evidence type="ECO:0000313" key="4">
    <source>
        <dbReference type="EMBL" id="TCD66406.1"/>
    </source>
</evidence>
<dbReference type="AlphaFoldDB" id="A0A4R0RGI5"/>
<dbReference type="Gene3D" id="3.90.1300.10">
    <property type="entry name" value="Amidase signature (AS) domain"/>
    <property type="match status" value="1"/>
</dbReference>
<keyword evidence="1" id="KW-0732">Signal</keyword>
<feature type="signal peptide" evidence="1">
    <location>
        <begin position="1"/>
        <end position="23"/>
    </location>
</feature>
<name>A0A4R0RGI5_9APHY</name>
<proteinExistence type="predicted"/>
<keyword evidence="5" id="KW-1185">Reference proteome</keyword>
<accession>A0A4R0RGI5</accession>
<dbReference type="SUPFAM" id="SSF75304">
    <property type="entry name" value="Amidase signature (AS) enzymes"/>
    <property type="match status" value="1"/>
</dbReference>
<evidence type="ECO:0000313" key="5">
    <source>
        <dbReference type="Proteomes" id="UP000292702"/>
    </source>
</evidence>
<dbReference type="OrthoDB" id="5423360at2759"/>
<dbReference type="Proteomes" id="UP000292702">
    <property type="component" value="Unassembled WGS sequence"/>
</dbReference>
<dbReference type="InterPro" id="IPR036928">
    <property type="entry name" value="AS_sf"/>
</dbReference>
<feature type="domain" description="Scytalone dehydratase-like protein Arp1 N-terminal" evidence="3">
    <location>
        <begin position="59"/>
        <end position="178"/>
    </location>
</feature>
<sequence>MRFTSDVLVAAIAFFGLLSSTHAWQTSFRLTGKTLVLGNVSYFVPPTPVSQLNISGDAKTLSSLSTTANDFAGEIIPITVIPTSNVSFGQAQFQSTVDSYKASDDVFSESFLAGVYILFTGKGKPTASVSFASQAFNTSLVLKSPQYTGGIALTKPVPAGPYFLSPGSGQIFEALRLYEDEQQSFVYGMASSQMVREDINRTPLHTGCGNRAFYNFYPVKNQTAPAVQRLLDGGMVLVGKTKTSQFANGEEATEDWVDLHAPYNPRGDGYQDGSSSSTGSGTAIAAYPWIDHTIGSDTGGSMRGPAGANGVFGTRPSHGAVVLDDVMPLSPELDTGGVFARDAKAWAKVGHWWYQNFSDFTQFPKKIWFPVDSFGGSFLNGTTPPAGSSDAVFNDFVTKLEGFLGTNRTNFNFLNTWNTTKPANSTAPTLKVLLNTTYADLISLDQIALVADPFINAFKAEHSGRAPFINPAPMNRWAYGRGLPPTQKADAIQNKTIFMDWFAQNIVKPDNTTCSDSIFLYPQSDGSTNYRNEYGKAPTAPLGFSSGRIAVHAETPDMVVPIGEVAYNSTITNTTEFLPVTLSFIASKNCDLMLFNLFAALQDAGIVKPVMTGARMFSDEPV</sequence>
<organism evidence="4 5">
    <name type="scientific">Steccherinum ochraceum</name>
    <dbReference type="NCBI Taxonomy" id="92696"/>
    <lineage>
        <taxon>Eukaryota</taxon>
        <taxon>Fungi</taxon>
        <taxon>Dikarya</taxon>
        <taxon>Basidiomycota</taxon>
        <taxon>Agaricomycotina</taxon>
        <taxon>Agaricomycetes</taxon>
        <taxon>Polyporales</taxon>
        <taxon>Steccherinaceae</taxon>
        <taxon>Steccherinum</taxon>
    </lineage>
</organism>
<dbReference type="EMBL" id="RWJN01000136">
    <property type="protein sequence ID" value="TCD66406.1"/>
    <property type="molecule type" value="Genomic_DNA"/>
</dbReference>
<feature type="chain" id="PRO_5020765795" evidence="1">
    <location>
        <begin position="24"/>
        <end position="622"/>
    </location>
</feature>
<dbReference type="InterPro" id="IPR023631">
    <property type="entry name" value="Amidase_dom"/>
</dbReference>
<evidence type="ECO:0000259" key="3">
    <source>
        <dbReference type="Pfam" id="PF26053"/>
    </source>
</evidence>
<dbReference type="Pfam" id="PF01425">
    <property type="entry name" value="Amidase"/>
    <property type="match status" value="1"/>
</dbReference>
<comment type="caution">
    <text evidence="4">The sequence shown here is derived from an EMBL/GenBank/DDBJ whole genome shotgun (WGS) entry which is preliminary data.</text>
</comment>
<dbReference type="STRING" id="92696.A0A4R0RGI5"/>
<protein>
    <submittedName>
        <fullName evidence="4">Uncharacterized protein</fullName>
    </submittedName>
</protein>
<feature type="domain" description="Amidase" evidence="2">
    <location>
        <begin position="195"/>
        <end position="347"/>
    </location>
</feature>